<dbReference type="RefSeq" id="WP_116681462.1">
    <property type="nucleotide sequence ID" value="NZ_QURL01000001.1"/>
</dbReference>
<evidence type="ECO:0000313" key="1">
    <source>
        <dbReference type="EMBL" id="RFC66211.1"/>
    </source>
</evidence>
<dbReference type="Proteomes" id="UP000264310">
    <property type="component" value="Unassembled WGS sequence"/>
</dbReference>
<accession>A0A371XAH4</accession>
<sequence length="133" mass="14736">MEVARTGIIEKLRPFLQTGENETILSFGGSVTNPIEHLKGLSGDPDGIEILAILLEVLEAGHIVVEPDSEDTIYVWPYFAQTRLDTLTPSQKVELFELVTAGDYEFMADFGAYNFYRLGITPDGELAYFVTGD</sequence>
<organism evidence="1 2">
    <name type="scientific">Fulvimarina endophytica</name>
    <dbReference type="NCBI Taxonomy" id="2293836"/>
    <lineage>
        <taxon>Bacteria</taxon>
        <taxon>Pseudomonadati</taxon>
        <taxon>Pseudomonadota</taxon>
        <taxon>Alphaproteobacteria</taxon>
        <taxon>Hyphomicrobiales</taxon>
        <taxon>Aurantimonadaceae</taxon>
        <taxon>Fulvimarina</taxon>
    </lineage>
</organism>
<name>A0A371XAH4_9HYPH</name>
<reference evidence="1 2" key="1">
    <citation type="submission" date="2018-08" db="EMBL/GenBank/DDBJ databases">
        <title>Fulvimarina sp. 85, whole genome shotgun sequence.</title>
        <authorList>
            <person name="Tuo L."/>
        </authorList>
    </citation>
    <scope>NUCLEOTIDE SEQUENCE [LARGE SCALE GENOMIC DNA]</scope>
    <source>
        <strain evidence="1 2">85</strain>
    </source>
</reference>
<evidence type="ECO:0000313" key="2">
    <source>
        <dbReference type="Proteomes" id="UP000264310"/>
    </source>
</evidence>
<dbReference type="EMBL" id="QURL01000001">
    <property type="protein sequence ID" value="RFC66211.1"/>
    <property type="molecule type" value="Genomic_DNA"/>
</dbReference>
<proteinExistence type="predicted"/>
<dbReference type="OrthoDB" id="9809589at2"/>
<protein>
    <submittedName>
        <fullName evidence="1">Uncharacterized protein</fullName>
    </submittedName>
</protein>
<keyword evidence="2" id="KW-1185">Reference proteome</keyword>
<comment type="caution">
    <text evidence="1">The sequence shown here is derived from an EMBL/GenBank/DDBJ whole genome shotgun (WGS) entry which is preliminary data.</text>
</comment>
<gene>
    <name evidence="1" type="ORF">DYI37_01735</name>
</gene>
<dbReference type="AlphaFoldDB" id="A0A371XAH4"/>